<reference evidence="3 4" key="1">
    <citation type="submission" date="2014-07" db="EMBL/GenBank/DDBJ databases">
        <title>Whole Genome Sequence of the Amycolatopsis methanolica 239.</title>
        <authorList>
            <person name="Tang B."/>
        </authorList>
    </citation>
    <scope>NUCLEOTIDE SEQUENCE [LARGE SCALE GENOMIC DNA]</scope>
    <source>
        <strain evidence="3 4">239</strain>
    </source>
</reference>
<dbReference type="HOGENOM" id="CLU_009834_7_2_11"/>
<dbReference type="KEGG" id="amq:AMETH_3672"/>
<dbReference type="SUPFAM" id="SSF52096">
    <property type="entry name" value="ClpP/crotonase"/>
    <property type="match status" value="1"/>
</dbReference>
<evidence type="ECO:0000313" key="3">
    <source>
        <dbReference type="EMBL" id="AIJ23764.1"/>
    </source>
</evidence>
<protein>
    <submittedName>
        <fullName evidence="3">Enoyl-CoA hydratase</fullName>
    </submittedName>
</protein>
<dbReference type="InterPro" id="IPR001753">
    <property type="entry name" value="Enoyl-CoA_hydra/iso"/>
</dbReference>
<dbReference type="RefSeq" id="WP_017982597.1">
    <property type="nucleotide sequence ID" value="NZ_AQUL01000001.1"/>
</dbReference>
<evidence type="ECO:0000256" key="1">
    <source>
        <dbReference type="ARBA" id="ARBA00005254"/>
    </source>
</evidence>
<comment type="similarity">
    <text evidence="1 2">Belongs to the enoyl-CoA hydratase/isomerase family.</text>
</comment>
<dbReference type="Proteomes" id="UP000062973">
    <property type="component" value="Chromosome"/>
</dbReference>
<dbReference type="GO" id="GO:0003824">
    <property type="term" value="F:catalytic activity"/>
    <property type="evidence" value="ECO:0007669"/>
    <property type="project" value="InterPro"/>
</dbReference>
<proteinExistence type="inferred from homology"/>
<dbReference type="PROSITE" id="PS00166">
    <property type="entry name" value="ENOYL_COA_HYDRATASE"/>
    <property type="match status" value="1"/>
</dbReference>
<dbReference type="Gene3D" id="1.10.12.10">
    <property type="entry name" value="Lyase 2-enoyl-coa Hydratase, Chain A, domain 2"/>
    <property type="match status" value="1"/>
</dbReference>
<accession>A0A076MSY5</accession>
<evidence type="ECO:0000313" key="4">
    <source>
        <dbReference type="Proteomes" id="UP000062973"/>
    </source>
</evidence>
<dbReference type="EMBL" id="CP009110">
    <property type="protein sequence ID" value="AIJ23764.1"/>
    <property type="molecule type" value="Genomic_DNA"/>
</dbReference>
<dbReference type="InterPro" id="IPR029045">
    <property type="entry name" value="ClpP/crotonase-like_dom_sf"/>
</dbReference>
<sequence>MTYRFHASPRLTEDWRHFRFGKADGVATVTLDRPEKLNPLTFESYADLRDLLAELPHHQDVRVLVIRGEGRGFCGGGDVEEIIGELINMEPRDLMRFTKMTGAVIRAMRECPIPIITAVHGIAAGAGAVVALASDFRVVSTSGRFAFLFTKVGLSGGDMGAAYLLPRVVGLGRATELLMLGDTIDAETADRYGLVSRLVADADLDTTVAELARRLADGPALALAQTKSLLTAELDMSISASMELDAMTQALLMTTRDHAEFHAAFTERRPPRWEGR</sequence>
<gene>
    <name evidence="3" type="primary">paaG</name>
    <name evidence="3" type="ORF">AMETH_3672</name>
</gene>
<dbReference type="OrthoDB" id="9777711at2"/>
<dbReference type="PANTHER" id="PTHR43459:SF1">
    <property type="entry name" value="EG:BACN32G11.4 PROTEIN"/>
    <property type="match status" value="1"/>
</dbReference>
<dbReference type="PATRIC" id="fig|1068978.7.peg.3924"/>
<dbReference type="eggNOG" id="COG1024">
    <property type="taxonomic scope" value="Bacteria"/>
</dbReference>
<dbReference type="InterPro" id="IPR018376">
    <property type="entry name" value="Enoyl-CoA_hyd/isom_CS"/>
</dbReference>
<name>A0A076MSY5_AMYME</name>
<organism evidence="3 4">
    <name type="scientific">Amycolatopsis methanolica 239</name>
    <dbReference type="NCBI Taxonomy" id="1068978"/>
    <lineage>
        <taxon>Bacteria</taxon>
        <taxon>Bacillati</taxon>
        <taxon>Actinomycetota</taxon>
        <taxon>Actinomycetes</taxon>
        <taxon>Pseudonocardiales</taxon>
        <taxon>Pseudonocardiaceae</taxon>
        <taxon>Amycolatopsis</taxon>
        <taxon>Amycolatopsis methanolica group</taxon>
    </lineage>
</organism>
<evidence type="ECO:0000256" key="2">
    <source>
        <dbReference type="RuleBase" id="RU003707"/>
    </source>
</evidence>
<dbReference type="Pfam" id="PF00378">
    <property type="entry name" value="ECH_1"/>
    <property type="match status" value="1"/>
</dbReference>
<dbReference type="PANTHER" id="PTHR43459">
    <property type="entry name" value="ENOYL-COA HYDRATASE"/>
    <property type="match status" value="1"/>
</dbReference>
<dbReference type="AlphaFoldDB" id="A0A076MSY5"/>
<dbReference type="CDD" id="cd06558">
    <property type="entry name" value="crotonase-like"/>
    <property type="match status" value="1"/>
</dbReference>
<dbReference type="STRING" id="1068978.AMETH_3672"/>
<dbReference type="NCBIfam" id="NF006107">
    <property type="entry name" value="PRK08258.1"/>
    <property type="match status" value="1"/>
</dbReference>
<dbReference type="Gene3D" id="3.90.226.10">
    <property type="entry name" value="2-enoyl-CoA Hydratase, Chain A, domain 1"/>
    <property type="match status" value="1"/>
</dbReference>
<dbReference type="InterPro" id="IPR014748">
    <property type="entry name" value="Enoyl-CoA_hydra_C"/>
</dbReference>
<keyword evidence="4" id="KW-1185">Reference proteome</keyword>